<proteinExistence type="inferred from homology"/>
<feature type="compositionally biased region" description="Acidic residues" evidence="8">
    <location>
        <begin position="883"/>
        <end position="893"/>
    </location>
</feature>
<name>A0A940IGG4_9BACT</name>
<evidence type="ECO:0000256" key="2">
    <source>
        <dbReference type="ARBA" id="ARBA00008263"/>
    </source>
</evidence>
<comment type="catalytic activity">
    <reaction evidence="1 6">
        <text>ATP-dependent breakage, passage and rejoining of double-stranded DNA.</text>
        <dbReference type="EC" id="5.6.2.2"/>
    </reaction>
</comment>
<dbReference type="InterPro" id="IPR013758">
    <property type="entry name" value="Topo_IIA_A/C_ab"/>
</dbReference>
<keyword evidence="5 6" id="KW-0413">Isomerase</keyword>
<organism evidence="10 11">
    <name type="scientific">Candidatus Cryptobacteroides gallistercoris</name>
    <dbReference type="NCBI Taxonomy" id="2840765"/>
    <lineage>
        <taxon>Bacteria</taxon>
        <taxon>Pseudomonadati</taxon>
        <taxon>Bacteroidota</taxon>
        <taxon>Bacteroidia</taxon>
        <taxon>Bacteroidales</taxon>
        <taxon>Candidatus Cryptobacteroides</taxon>
    </lineage>
</organism>
<dbReference type="GO" id="GO:0006265">
    <property type="term" value="P:DNA topological change"/>
    <property type="evidence" value="ECO:0007669"/>
    <property type="project" value="UniProtKB-UniRule"/>
</dbReference>
<dbReference type="GO" id="GO:0005524">
    <property type="term" value="F:ATP binding"/>
    <property type="evidence" value="ECO:0007669"/>
    <property type="project" value="InterPro"/>
</dbReference>
<dbReference type="PANTHER" id="PTHR43493">
    <property type="entry name" value="DNA GYRASE/TOPOISOMERASE SUBUNIT A"/>
    <property type="match status" value="1"/>
</dbReference>
<keyword evidence="7" id="KW-0175">Coiled coil</keyword>
<dbReference type="PROSITE" id="PS52040">
    <property type="entry name" value="TOPO_IIA"/>
    <property type="match status" value="1"/>
</dbReference>
<dbReference type="GO" id="GO:0005737">
    <property type="term" value="C:cytoplasm"/>
    <property type="evidence" value="ECO:0007669"/>
    <property type="project" value="TreeGrafter"/>
</dbReference>
<feature type="domain" description="Topo IIA-type catalytic" evidence="9">
    <location>
        <begin position="72"/>
        <end position="469"/>
    </location>
</feature>
<evidence type="ECO:0000256" key="7">
    <source>
        <dbReference type="SAM" id="Coils"/>
    </source>
</evidence>
<dbReference type="Gene3D" id="3.90.199.10">
    <property type="entry name" value="Topoisomerase II, domain 5"/>
    <property type="match status" value="1"/>
</dbReference>
<dbReference type="GO" id="GO:0003918">
    <property type="term" value="F:DNA topoisomerase type II (double strand cut, ATP-hydrolyzing) activity"/>
    <property type="evidence" value="ECO:0007669"/>
    <property type="project" value="UniProtKB-EC"/>
</dbReference>
<dbReference type="NCBIfam" id="NF007209">
    <property type="entry name" value="PRK09631.1"/>
    <property type="match status" value="1"/>
</dbReference>
<keyword evidence="3 6" id="KW-0799">Topoisomerase</keyword>
<dbReference type="InterPro" id="IPR013760">
    <property type="entry name" value="Topo_IIA-like_dom_sf"/>
</dbReference>
<dbReference type="AlphaFoldDB" id="A0A940IGG4"/>
<dbReference type="NCBIfam" id="NF009397">
    <property type="entry name" value="PRK12758.1"/>
    <property type="match status" value="1"/>
</dbReference>
<evidence type="ECO:0000256" key="3">
    <source>
        <dbReference type="ARBA" id="ARBA00023029"/>
    </source>
</evidence>
<reference evidence="10" key="2">
    <citation type="journal article" date="2021" name="PeerJ">
        <title>Extensive microbial diversity within the chicken gut microbiome revealed by metagenomics and culture.</title>
        <authorList>
            <person name="Gilroy R."/>
            <person name="Ravi A."/>
            <person name="Getino M."/>
            <person name="Pursley I."/>
            <person name="Horton D.L."/>
            <person name="Alikhan N.F."/>
            <person name="Baker D."/>
            <person name="Gharbi K."/>
            <person name="Hall N."/>
            <person name="Watson M."/>
            <person name="Adriaenssens E.M."/>
            <person name="Foster-Nyarko E."/>
            <person name="Jarju S."/>
            <person name="Secka A."/>
            <person name="Antonio M."/>
            <person name="Oren A."/>
            <person name="Chaudhuri R.R."/>
            <person name="La Ragione R."/>
            <person name="Hildebrand F."/>
            <person name="Pallen M.J."/>
        </authorList>
    </citation>
    <scope>NUCLEOTIDE SEQUENCE</scope>
    <source>
        <strain evidence="10">F1-3629</strain>
    </source>
</reference>
<dbReference type="InterPro" id="IPR013757">
    <property type="entry name" value="Topo_IIA_A_a_sf"/>
</dbReference>
<accession>A0A940IGG4</accession>
<feature type="region of interest" description="Disordered" evidence="8">
    <location>
        <begin position="1"/>
        <end position="33"/>
    </location>
</feature>
<feature type="compositionally biased region" description="Basic and acidic residues" evidence="8">
    <location>
        <begin position="858"/>
        <end position="873"/>
    </location>
</feature>
<feature type="active site" description="O-(5'-phospho-DNA)-tyrosine intermediate" evidence="6">
    <location>
        <position position="153"/>
    </location>
</feature>
<dbReference type="PANTHER" id="PTHR43493:SF5">
    <property type="entry name" value="DNA GYRASE SUBUNIT A, CHLOROPLASTIC_MITOCHONDRIAL"/>
    <property type="match status" value="1"/>
</dbReference>
<evidence type="ECO:0000256" key="1">
    <source>
        <dbReference type="ARBA" id="ARBA00000185"/>
    </source>
</evidence>
<dbReference type="Pfam" id="PF00521">
    <property type="entry name" value="DNA_topoisoIV"/>
    <property type="match status" value="1"/>
</dbReference>
<sequence length="907" mass="102322">MSTDDLSGIDGTDTGDINGIENDGTTEEIREGEATGRYSRLLSDNSRKYKLSGMFRDWFLDYSSYVILQRAVPDIADGLKPVQRRILHAMYRVDDGALTKVATLVGEAMKFHPHGDSSIEGALVQLGQKNLLIDCQGNWGNIFTGDANAAPRYIEARLSKFAKEIVFNPKITEWMNSYDGRNQEPVVLPVRFPLLLAQGAEGIAVGLSSKILPHNFNELIDASVDILEGRDFELYPDFPTGGFADCSKYCDGKRGGYVKVRARIEKLDRNTIAITELPFGKTTHIVIESILKAKDKGKIKIKKIDDLTAGKVNIVIHLPNDVSPDKTIDALYAFTDCEVSISPNACVIVGGKPQFLDVKTILRHNTGHTRELLGRELQLQLDELAEEWHYGSLEKIFFENQIYKILEDKSFASWEAQLKEVFREMKKYQALVLREIVPDDITRLVEKPVRKISKFDTRAMDEKLKSLEGEMDEIRNHLEHLTEFTVKYFKNLKKKYGKAFPRLTEIVGFESIKVTRVVNNNAKLYANFTDGFVGISLKKEDNAEYVCDCSDLSEIIVFHKDGKYMVTKVSDKAFLGKDIIHVAVFDRKDTRTIYNVIYRDGKSSTSYAKRFSVTSVTRDKEYDITMGTPGSVLLWFSANPNGEAETVRINFAPKPKLKKSSEEYDFSALLIKGRASRGNLVSRNPIRKIVLKSKGVSTIGGKDIWLDEDINRLNEDGRGLYLGQFSTGDHILAVFKDGTYYTTSFDLSNRYQGELLRIEKLDLGKTFSAIYWDGAAKCLYIKRFSFEISDNTPVSFISGAKGSFLAALTDDRHPQMLVTFGGRHEHREAEKIDVEEYIGKKGLQAKGKKVSQYEVKKAEFTEPLHKPEDDVQKADSSYMPENGAEEDTQDTEGQEYGNVRESDPTLF</sequence>
<reference evidence="10" key="1">
    <citation type="submission" date="2020-10" db="EMBL/GenBank/DDBJ databases">
        <authorList>
            <person name="Gilroy R."/>
        </authorList>
    </citation>
    <scope>NUCLEOTIDE SEQUENCE</scope>
    <source>
        <strain evidence="10">F1-3629</strain>
    </source>
</reference>
<evidence type="ECO:0000256" key="5">
    <source>
        <dbReference type="ARBA" id="ARBA00023235"/>
    </source>
</evidence>
<feature type="region of interest" description="Disordered" evidence="8">
    <location>
        <begin position="858"/>
        <end position="907"/>
    </location>
</feature>
<dbReference type="EMBL" id="JADIMJ010000123">
    <property type="protein sequence ID" value="MBO8454626.1"/>
    <property type="molecule type" value="Genomic_DNA"/>
</dbReference>
<dbReference type="InterPro" id="IPR050220">
    <property type="entry name" value="Type_II_DNA_Topoisomerases"/>
</dbReference>
<dbReference type="GO" id="GO:0009330">
    <property type="term" value="C:DNA topoisomerase type II (double strand cut, ATP-hydrolyzing) complex"/>
    <property type="evidence" value="ECO:0007669"/>
    <property type="project" value="TreeGrafter"/>
</dbReference>
<evidence type="ECO:0000313" key="10">
    <source>
        <dbReference type="EMBL" id="MBO8454626.1"/>
    </source>
</evidence>
<dbReference type="InterPro" id="IPR002205">
    <property type="entry name" value="Topo_IIA_dom_A"/>
</dbReference>
<dbReference type="Gene3D" id="3.30.1360.40">
    <property type="match status" value="1"/>
</dbReference>
<dbReference type="Gene3D" id="1.10.268.10">
    <property type="entry name" value="Topoisomerase, domain 3"/>
    <property type="match status" value="1"/>
</dbReference>
<evidence type="ECO:0000313" key="11">
    <source>
        <dbReference type="Proteomes" id="UP000771749"/>
    </source>
</evidence>
<protein>
    <submittedName>
        <fullName evidence="10">DNA gyrase/topoisomerase IV subunit A</fullName>
    </submittedName>
</protein>
<feature type="compositionally biased region" description="Low complexity" evidence="8">
    <location>
        <begin position="1"/>
        <end position="20"/>
    </location>
</feature>
<feature type="coiled-coil region" evidence="7">
    <location>
        <begin position="457"/>
        <end position="484"/>
    </location>
</feature>
<evidence type="ECO:0000256" key="8">
    <source>
        <dbReference type="SAM" id="MobiDB-lite"/>
    </source>
</evidence>
<dbReference type="GO" id="GO:0003677">
    <property type="term" value="F:DNA binding"/>
    <property type="evidence" value="ECO:0007669"/>
    <property type="project" value="UniProtKB-UniRule"/>
</dbReference>
<evidence type="ECO:0000256" key="6">
    <source>
        <dbReference type="PROSITE-ProRule" id="PRU01384"/>
    </source>
</evidence>
<evidence type="ECO:0000259" key="9">
    <source>
        <dbReference type="PROSITE" id="PS52040"/>
    </source>
</evidence>
<comment type="caution">
    <text evidence="10">The sequence shown here is derived from an EMBL/GenBank/DDBJ whole genome shotgun (WGS) entry which is preliminary data.</text>
</comment>
<comment type="similarity">
    <text evidence="2">Belongs to the type II topoisomerase GyrA/ParC subunit family.</text>
</comment>
<feature type="compositionally biased region" description="Basic and acidic residues" evidence="8">
    <location>
        <begin position="898"/>
        <end position="907"/>
    </location>
</feature>
<keyword evidence="4 6" id="KW-0238">DNA-binding</keyword>
<evidence type="ECO:0000256" key="4">
    <source>
        <dbReference type="ARBA" id="ARBA00023125"/>
    </source>
</evidence>
<dbReference type="SMART" id="SM00434">
    <property type="entry name" value="TOP4c"/>
    <property type="match status" value="1"/>
</dbReference>
<dbReference type="SUPFAM" id="SSF56719">
    <property type="entry name" value="Type II DNA topoisomerase"/>
    <property type="match status" value="1"/>
</dbReference>
<dbReference type="Proteomes" id="UP000771749">
    <property type="component" value="Unassembled WGS sequence"/>
</dbReference>
<gene>
    <name evidence="10" type="ORF">IAC07_07895</name>
</gene>